<comment type="caution">
    <text evidence="4">The sequence shown here is derived from an EMBL/GenBank/DDBJ whole genome shotgun (WGS) entry which is preliminary data.</text>
</comment>
<dbReference type="InterPro" id="IPR001789">
    <property type="entry name" value="Sig_transdc_resp-reg_receiver"/>
</dbReference>
<dbReference type="SMART" id="SM00448">
    <property type="entry name" value="REC"/>
    <property type="match status" value="1"/>
</dbReference>
<sequence>MNVLVVDDNEFVADSLVFLLDCIGHRAVMAPDGETALELLRAGAFDLVLLDENLPGINGSAVALSLLDRPVFPRPFVASMTGDSDSNAEFARLFDVCLQKPFSLETLLRVLEDARRDSNASCLLAA</sequence>
<gene>
    <name evidence="4" type="ORF">PQR57_40475</name>
</gene>
<evidence type="ECO:0000313" key="5">
    <source>
        <dbReference type="Proteomes" id="UP001629230"/>
    </source>
</evidence>
<dbReference type="SUPFAM" id="SSF52172">
    <property type="entry name" value="CheY-like"/>
    <property type="match status" value="1"/>
</dbReference>
<evidence type="ECO:0000313" key="4">
    <source>
        <dbReference type="EMBL" id="MFM0007219.1"/>
    </source>
</evidence>
<reference evidence="4 5" key="1">
    <citation type="journal article" date="2024" name="Chem. Sci.">
        <title>Discovery of megapolipeptins by genome mining of a Burkholderiales bacteria collection.</title>
        <authorList>
            <person name="Paulo B.S."/>
            <person name="Recchia M.J.J."/>
            <person name="Lee S."/>
            <person name="Fergusson C.H."/>
            <person name="Romanowski S.B."/>
            <person name="Hernandez A."/>
            <person name="Krull N."/>
            <person name="Liu D.Y."/>
            <person name="Cavanagh H."/>
            <person name="Bos A."/>
            <person name="Gray C.A."/>
            <person name="Murphy B.T."/>
            <person name="Linington R.G."/>
            <person name="Eustaquio A.S."/>
        </authorList>
    </citation>
    <scope>NUCLEOTIDE SEQUENCE [LARGE SCALE GENOMIC DNA]</scope>
    <source>
        <strain evidence="4 5">RL17-350-BIC-A</strain>
    </source>
</reference>
<evidence type="ECO:0000256" key="1">
    <source>
        <dbReference type="ARBA" id="ARBA00022553"/>
    </source>
</evidence>
<keyword evidence="1 2" id="KW-0597">Phosphoprotein</keyword>
<evidence type="ECO:0000256" key="2">
    <source>
        <dbReference type="PROSITE-ProRule" id="PRU00169"/>
    </source>
</evidence>
<dbReference type="Pfam" id="PF00072">
    <property type="entry name" value="Response_reg"/>
    <property type="match status" value="1"/>
</dbReference>
<dbReference type="EMBL" id="JAQQEZ010000055">
    <property type="protein sequence ID" value="MFM0007219.1"/>
    <property type="molecule type" value="Genomic_DNA"/>
</dbReference>
<dbReference type="PANTHER" id="PTHR44591">
    <property type="entry name" value="STRESS RESPONSE REGULATOR PROTEIN 1"/>
    <property type="match status" value="1"/>
</dbReference>
<organism evidence="4 5">
    <name type="scientific">Paraburkholderia dipogonis</name>
    <dbReference type="NCBI Taxonomy" id="1211383"/>
    <lineage>
        <taxon>Bacteria</taxon>
        <taxon>Pseudomonadati</taxon>
        <taxon>Pseudomonadota</taxon>
        <taxon>Betaproteobacteria</taxon>
        <taxon>Burkholderiales</taxon>
        <taxon>Burkholderiaceae</taxon>
        <taxon>Paraburkholderia</taxon>
    </lineage>
</organism>
<feature type="modified residue" description="4-aspartylphosphate" evidence="2">
    <location>
        <position position="51"/>
    </location>
</feature>
<dbReference type="PANTHER" id="PTHR44591:SF3">
    <property type="entry name" value="RESPONSE REGULATORY DOMAIN-CONTAINING PROTEIN"/>
    <property type="match status" value="1"/>
</dbReference>
<dbReference type="InterPro" id="IPR050595">
    <property type="entry name" value="Bact_response_regulator"/>
</dbReference>
<dbReference type="Proteomes" id="UP001629230">
    <property type="component" value="Unassembled WGS sequence"/>
</dbReference>
<dbReference type="Gene3D" id="3.40.50.2300">
    <property type="match status" value="1"/>
</dbReference>
<dbReference type="PROSITE" id="PS50110">
    <property type="entry name" value="RESPONSE_REGULATORY"/>
    <property type="match status" value="1"/>
</dbReference>
<protein>
    <submittedName>
        <fullName evidence="4">Response regulator</fullName>
    </submittedName>
</protein>
<name>A0ABW9B5U7_9BURK</name>
<accession>A0ABW9B5U7</accession>
<keyword evidence="5" id="KW-1185">Reference proteome</keyword>
<dbReference type="InterPro" id="IPR011006">
    <property type="entry name" value="CheY-like_superfamily"/>
</dbReference>
<evidence type="ECO:0000259" key="3">
    <source>
        <dbReference type="PROSITE" id="PS50110"/>
    </source>
</evidence>
<proteinExistence type="predicted"/>
<dbReference type="RefSeq" id="WP_408181793.1">
    <property type="nucleotide sequence ID" value="NZ_JAQQEZ010000055.1"/>
</dbReference>
<feature type="domain" description="Response regulatory" evidence="3">
    <location>
        <begin position="2"/>
        <end position="115"/>
    </location>
</feature>